<evidence type="ECO:0000313" key="3">
    <source>
        <dbReference type="Proteomes" id="UP001149303"/>
    </source>
</evidence>
<organism evidence="2 3">
    <name type="scientific">Tenacibaculum larymnensis</name>
    <dbReference type="NCBI Taxonomy" id="2878201"/>
    <lineage>
        <taxon>Bacteria</taxon>
        <taxon>Pseudomonadati</taxon>
        <taxon>Bacteroidota</taxon>
        <taxon>Flavobacteriia</taxon>
        <taxon>Flavobacteriales</taxon>
        <taxon>Flavobacteriaceae</taxon>
        <taxon>Tenacibaculum</taxon>
    </lineage>
</organism>
<feature type="transmembrane region" description="Helical" evidence="1">
    <location>
        <begin position="6"/>
        <end position="26"/>
    </location>
</feature>
<keyword evidence="3" id="KW-1185">Reference proteome</keyword>
<comment type="caution">
    <text evidence="2">The sequence shown here is derived from an EMBL/GenBank/DDBJ whole genome shotgun (WGS) entry which is preliminary data.</text>
</comment>
<evidence type="ECO:0000256" key="1">
    <source>
        <dbReference type="SAM" id="Phobius"/>
    </source>
</evidence>
<gene>
    <name evidence="2" type="ORF">LCI24_15335</name>
</gene>
<sequence length="175" mass="21211">MNWYYIIGLFIVVMLLRFVTNLYKYLRIKKLYDKYIEYIRTDDYKFIQYKEEIKSLFKDAGLKDSSVIHQEFLGFGNFSNTRVSVFDNLTNRREDIVGNVQNRFNEAIGVYRKRFRESFNPIFWIDFIVKFPQHLMEFFGVLPEKIAVKIFLVIYWLLAIAFGLKKFELLDYLIK</sequence>
<dbReference type="AlphaFoldDB" id="A0A9X4ERU4"/>
<keyword evidence="1" id="KW-0812">Transmembrane</keyword>
<accession>A0A9X4ERU4</accession>
<feature type="transmembrane region" description="Helical" evidence="1">
    <location>
        <begin position="146"/>
        <end position="164"/>
    </location>
</feature>
<evidence type="ECO:0000313" key="2">
    <source>
        <dbReference type="EMBL" id="MDE1208169.1"/>
    </source>
</evidence>
<dbReference type="Proteomes" id="UP001149303">
    <property type="component" value="Unassembled WGS sequence"/>
</dbReference>
<dbReference type="EMBL" id="JAIWJY010000012">
    <property type="protein sequence ID" value="MDE1208169.1"/>
    <property type="molecule type" value="Genomic_DNA"/>
</dbReference>
<protein>
    <submittedName>
        <fullName evidence="2">Uncharacterized protein</fullName>
    </submittedName>
</protein>
<keyword evidence="1" id="KW-1133">Transmembrane helix</keyword>
<dbReference type="RefSeq" id="WP_274641158.1">
    <property type="nucleotide sequence ID" value="NZ_JAIWJY010000012.1"/>
</dbReference>
<keyword evidence="1" id="KW-0472">Membrane</keyword>
<proteinExistence type="predicted"/>
<name>A0A9X4ERU4_9FLAO</name>
<reference evidence="2" key="1">
    <citation type="submission" date="2021-09" db="EMBL/GenBank/DDBJ databases">
        <authorList>
            <person name="Smyrli M."/>
        </authorList>
    </citation>
    <scope>NUCLEOTIDE SEQUENCE</scope>
    <source>
        <strain evidence="2">LAR25</strain>
    </source>
</reference>